<keyword evidence="8" id="KW-0460">Magnesium</keyword>
<dbReference type="InterPro" id="IPR004101">
    <property type="entry name" value="Mur_ligase_C"/>
</dbReference>
<comment type="catalytic activity">
    <reaction evidence="10">
        <text>(6S)-5,6,7,8-tetrahydrofolyl-(gamma-L-Glu)(n) + L-glutamate + ATP = (6S)-5,6,7,8-tetrahydrofolyl-(gamma-L-Glu)(n+1) + ADP + phosphate + H(+)</text>
        <dbReference type="Rhea" id="RHEA:10580"/>
        <dbReference type="Rhea" id="RHEA-COMP:14738"/>
        <dbReference type="Rhea" id="RHEA-COMP:14740"/>
        <dbReference type="ChEBI" id="CHEBI:15378"/>
        <dbReference type="ChEBI" id="CHEBI:29985"/>
        <dbReference type="ChEBI" id="CHEBI:30616"/>
        <dbReference type="ChEBI" id="CHEBI:43474"/>
        <dbReference type="ChEBI" id="CHEBI:141005"/>
        <dbReference type="ChEBI" id="CHEBI:456216"/>
        <dbReference type="EC" id="6.3.2.17"/>
    </reaction>
</comment>
<dbReference type="Proteomes" id="UP000095350">
    <property type="component" value="Unassembled WGS sequence"/>
</dbReference>
<evidence type="ECO:0000313" key="14">
    <source>
        <dbReference type="EMBL" id="CUN10438.1"/>
    </source>
</evidence>
<evidence type="ECO:0000256" key="11">
    <source>
        <dbReference type="PIRNR" id="PIRNR001563"/>
    </source>
</evidence>
<evidence type="ECO:0000256" key="3">
    <source>
        <dbReference type="ARBA" id="ARBA00013025"/>
    </source>
</evidence>
<reference evidence="14 15" key="1">
    <citation type="submission" date="2015-09" db="EMBL/GenBank/DDBJ databases">
        <authorList>
            <consortium name="Pathogen Informatics"/>
        </authorList>
    </citation>
    <scope>NUCLEOTIDE SEQUENCE [LARGE SCALE GENOMIC DNA]</scope>
    <source>
        <strain evidence="14 15">2789STDY5834960</strain>
    </source>
</reference>
<dbReference type="RefSeq" id="WP_015561432.1">
    <property type="nucleotide sequence ID" value="NZ_CABIYH010000013.1"/>
</dbReference>
<dbReference type="PROSITE" id="PS01011">
    <property type="entry name" value="FOLYLPOLYGLU_SYNT_1"/>
    <property type="match status" value="1"/>
</dbReference>
<name>A0A173UAC2_9FIRM</name>
<dbReference type="OrthoDB" id="9809356at2"/>
<accession>A0A173UAC2</accession>
<dbReference type="STRING" id="166486.ERS852572_01926"/>
<comment type="cofactor">
    <cofactor evidence="1">
        <name>Mg(2+)</name>
        <dbReference type="ChEBI" id="CHEBI:18420"/>
    </cofactor>
</comment>
<dbReference type="GO" id="GO:0005737">
    <property type="term" value="C:cytoplasm"/>
    <property type="evidence" value="ECO:0007669"/>
    <property type="project" value="TreeGrafter"/>
</dbReference>
<dbReference type="SUPFAM" id="SSF53623">
    <property type="entry name" value="MurD-like peptide ligases, catalytic domain"/>
    <property type="match status" value="1"/>
</dbReference>
<sequence length="435" mass="48794">MKELTYEEVLDQIEHQRRFGNRPGAEVSALMLEKLGRPQQNMSVIHIAGTNGKGSVSAFLCSILKEAGIRTGMFTSPHLVDFRERICVDGQMISREEVTKLGNMLLEENFGTVPTMFDYCLAMALLYYRDRQCQAAVIETGLGGRLDSTNAIGVPDVTVVTKIGYDHMAVLGDTLDKIAAEKAGIIKKGTKLVLESQEKDAMDVLLETAEKEAVTEIKIADMHDVTECRYENGRQYFSYQKYKNLEMAMLGVHQYENAAAAILAAEIFLKDRGISDEKAEYYIREGIKKTRWEGRMEILSREPFFMVDGAHNGNGVAALAESLRTLFPGEKFHFVMGVMADKNYEEMIEELLPLALDFKTVTVESERALAAQELSEKIRAKGICDAGLLHSFDELMPGRLDVAHKTIAFGSLYFVGEIEKYFQDVTKITKNLQIY</sequence>
<dbReference type="GO" id="GO:0046872">
    <property type="term" value="F:metal ion binding"/>
    <property type="evidence" value="ECO:0007669"/>
    <property type="project" value="UniProtKB-KW"/>
</dbReference>
<evidence type="ECO:0000313" key="15">
    <source>
        <dbReference type="Proteomes" id="UP000095350"/>
    </source>
</evidence>
<dbReference type="NCBIfam" id="TIGR01499">
    <property type="entry name" value="folC"/>
    <property type="match status" value="1"/>
</dbReference>
<keyword evidence="4 11" id="KW-0436">Ligase</keyword>
<dbReference type="Pfam" id="PF02875">
    <property type="entry name" value="Mur_ligase_C"/>
    <property type="match status" value="1"/>
</dbReference>
<dbReference type="InterPro" id="IPR036615">
    <property type="entry name" value="Mur_ligase_C_dom_sf"/>
</dbReference>
<dbReference type="PaxDb" id="166486-ERS852572_01926"/>
<dbReference type="InterPro" id="IPR013221">
    <property type="entry name" value="Mur_ligase_cen"/>
</dbReference>
<dbReference type="InterPro" id="IPR036565">
    <property type="entry name" value="Mur-like_cat_sf"/>
</dbReference>
<evidence type="ECO:0000256" key="9">
    <source>
        <dbReference type="ARBA" id="ARBA00030592"/>
    </source>
</evidence>
<evidence type="ECO:0000259" key="13">
    <source>
        <dbReference type="Pfam" id="PF08245"/>
    </source>
</evidence>
<evidence type="ECO:0000256" key="10">
    <source>
        <dbReference type="ARBA" id="ARBA00047493"/>
    </source>
</evidence>
<feature type="domain" description="Mur ligase central" evidence="13">
    <location>
        <begin position="47"/>
        <end position="265"/>
    </location>
</feature>
<evidence type="ECO:0000256" key="6">
    <source>
        <dbReference type="ARBA" id="ARBA00022741"/>
    </source>
</evidence>
<evidence type="ECO:0000256" key="2">
    <source>
        <dbReference type="ARBA" id="ARBA00008276"/>
    </source>
</evidence>
<evidence type="ECO:0000256" key="8">
    <source>
        <dbReference type="ARBA" id="ARBA00022842"/>
    </source>
</evidence>
<evidence type="ECO:0000256" key="1">
    <source>
        <dbReference type="ARBA" id="ARBA00001946"/>
    </source>
</evidence>
<dbReference type="GO" id="GO:0008841">
    <property type="term" value="F:dihydrofolate synthase activity"/>
    <property type="evidence" value="ECO:0007669"/>
    <property type="project" value="TreeGrafter"/>
</dbReference>
<keyword evidence="5" id="KW-0479">Metal-binding</keyword>
<dbReference type="EMBL" id="CYXZ01000013">
    <property type="protein sequence ID" value="CUN10438.1"/>
    <property type="molecule type" value="Genomic_DNA"/>
</dbReference>
<protein>
    <recommendedName>
        <fullName evidence="3">tetrahydrofolate synthase</fullName>
        <ecNumber evidence="3">6.3.2.17</ecNumber>
    </recommendedName>
    <alternativeName>
        <fullName evidence="9">Tetrahydrofolylpolyglutamate synthase</fullName>
    </alternativeName>
</protein>
<comment type="similarity">
    <text evidence="2 11">Belongs to the folylpolyglutamate synthase family.</text>
</comment>
<dbReference type="Pfam" id="PF08245">
    <property type="entry name" value="Mur_ligase_M"/>
    <property type="match status" value="1"/>
</dbReference>
<dbReference type="Gene3D" id="3.90.190.20">
    <property type="entry name" value="Mur ligase, C-terminal domain"/>
    <property type="match status" value="1"/>
</dbReference>
<evidence type="ECO:0000259" key="12">
    <source>
        <dbReference type="Pfam" id="PF02875"/>
    </source>
</evidence>
<evidence type="ECO:0000256" key="4">
    <source>
        <dbReference type="ARBA" id="ARBA00022598"/>
    </source>
</evidence>
<evidence type="ECO:0000256" key="7">
    <source>
        <dbReference type="ARBA" id="ARBA00022840"/>
    </source>
</evidence>
<dbReference type="InterPro" id="IPR018109">
    <property type="entry name" value="Folylpolyglutamate_synth_CS"/>
</dbReference>
<dbReference type="Gene3D" id="3.40.1190.10">
    <property type="entry name" value="Mur-like, catalytic domain"/>
    <property type="match status" value="1"/>
</dbReference>
<dbReference type="PANTHER" id="PTHR11136:SF0">
    <property type="entry name" value="DIHYDROFOLATE SYNTHETASE-RELATED"/>
    <property type="match status" value="1"/>
</dbReference>
<gene>
    <name evidence="14" type="primary">fgs</name>
    <name evidence="14" type="ORF">ERS852572_01926</name>
</gene>
<keyword evidence="6 11" id="KW-0547">Nucleotide-binding</keyword>
<dbReference type="FunFam" id="3.40.1190.10:FF:000011">
    <property type="entry name" value="Folylpolyglutamate synthase/dihydrofolate synthase"/>
    <property type="match status" value="1"/>
</dbReference>
<proteinExistence type="inferred from homology"/>
<dbReference type="GO" id="GO:0005524">
    <property type="term" value="F:ATP binding"/>
    <property type="evidence" value="ECO:0007669"/>
    <property type="project" value="UniProtKB-KW"/>
</dbReference>
<feature type="domain" description="Mur ligase C-terminal" evidence="12">
    <location>
        <begin position="294"/>
        <end position="391"/>
    </location>
</feature>
<dbReference type="InterPro" id="IPR001645">
    <property type="entry name" value="Folylpolyglutamate_synth"/>
</dbReference>
<keyword evidence="7 11" id="KW-0067">ATP-binding</keyword>
<dbReference type="PANTHER" id="PTHR11136">
    <property type="entry name" value="FOLYLPOLYGLUTAMATE SYNTHASE-RELATED"/>
    <property type="match status" value="1"/>
</dbReference>
<dbReference type="GO" id="GO:0004326">
    <property type="term" value="F:tetrahydrofolylpolyglutamate synthase activity"/>
    <property type="evidence" value="ECO:0007669"/>
    <property type="project" value="UniProtKB-EC"/>
</dbReference>
<evidence type="ECO:0000256" key="5">
    <source>
        <dbReference type="ARBA" id="ARBA00022723"/>
    </source>
</evidence>
<dbReference type="SUPFAM" id="SSF53244">
    <property type="entry name" value="MurD-like peptide ligases, peptide-binding domain"/>
    <property type="match status" value="1"/>
</dbReference>
<organism evidence="14 15">
    <name type="scientific">Roseburia intestinalis</name>
    <dbReference type="NCBI Taxonomy" id="166486"/>
    <lineage>
        <taxon>Bacteria</taxon>
        <taxon>Bacillati</taxon>
        <taxon>Bacillota</taxon>
        <taxon>Clostridia</taxon>
        <taxon>Lachnospirales</taxon>
        <taxon>Lachnospiraceae</taxon>
        <taxon>Roseburia</taxon>
    </lineage>
</organism>
<dbReference type="PIRSF" id="PIRSF001563">
    <property type="entry name" value="Folylpolyglu_synth"/>
    <property type="match status" value="1"/>
</dbReference>
<dbReference type="EC" id="6.3.2.17" evidence="3"/>
<dbReference type="AlphaFoldDB" id="A0A173UAC2"/>